<dbReference type="EMBL" id="CAJVPW010000114">
    <property type="protein sequence ID" value="CAG8443219.1"/>
    <property type="molecule type" value="Genomic_DNA"/>
</dbReference>
<protein>
    <submittedName>
        <fullName evidence="1">11341_t:CDS:1</fullName>
    </submittedName>
</protein>
<name>A0ACA9JZ76_9GLOM</name>
<gene>
    <name evidence="1" type="ORF">SPELUC_LOCUS328</name>
</gene>
<keyword evidence="2" id="KW-1185">Reference proteome</keyword>
<accession>A0ACA9JZ76</accession>
<dbReference type="Proteomes" id="UP000789366">
    <property type="component" value="Unassembled WGS sequence"/>
</dbReference>
<organism evidence="1 2">
    <name type="scientific">Cetraspora pellucida</name>
    <dbReference type="NCBI Taxonomy" id="1433469"/>
    <lineage>
        <taxon>Eukaryota</taxon>
        <taxon>Fungi</taxon>
        <taxon>Fungi incertae sedis</taxon>
        <taxon>Mucoromycota</taxon>
        <taxon>Glomeromycotina</taxon>
        <taxon>Glomeromycetes</taxon>
        <taxon>Diversisporales</taxon>
        <taxon>Gigasporaceae</taxon>
        <taxon>Cetraspora</taxon>
    </lineage>
</organism>
<comment type="caution">
    <text evidence="1">The sequence shown here is derived from an EMBL/GenBank/DDBJ whole genome shotgun (WGS) entry which is preliminary data.</text>
</comment>
<reference evidence="1" key="1">
    <citation type="submission" date="2021-06" db="EMBL/GenBank/DDBJ databases">
        <authorList>
            <person name="Kallberg Y."/>
            <person name="Tangrot J."/>
            <person name="Rosling A."/>
        </authorList>
    </citation>
    <scope>NUCLEOTIDE SEQUENCE</scope>
    <source>
        <strain evidence="1">28 12/20/2015</strain>
    </source>
</reference>
<evidence type="ECO:0000313" key="1">
    <source>
        <dbReference type="EMBL" id="CAG8443219.1"/>
    </source>
</evidence>
<sequence length="50" mass="5878">MQIQIFGLILTLHRSLFSGILMKFEEFDSDCKPQVFHLLISIISLQEQLR</sequence>
<evidence type="ECO:0000313" key="2">
    <source>
        <dbReference type="Proteomes" id="UP000789366"/>
    </source>
</evidence>
<proteinExistence type="predicted"/>